<sequence>MFFSPTKLRSRRSSRKGPRLLHHPLPNNLGSQLINSLYPQHLCKAFFLASCLSYYSHPSTNHLSKAHPRKASSTEAFQNGPQKSDLQATSSISHATISICPLLSSTRAQNRTNNLSLTRGQVRPRAIFLLTYPVVPPPCSSALSRACLQRQDICNAASLAGPREILRQTGRLRKCRFGTDEYSRSQQFGFDNGMDSQRIVGRSFAGKGLERCRLGSSELEGARGFGGVGAKVIWDIKFKVSWYFLVRMLCQNERLTAQHASRPVVPSNISYSRPSVPTRMDNFLSPSLLPRLSPTSISYNSIRNPLYAEGVAQCPHTRIPYPRRNFKVEMHLLREDSVRTPPATFLSRVKNYALFLKTPTTRLKRSPNILAYWLLRRVCSSLNTLLTCHILTRYTPTLGFSQSIYHSLSTNSFHNKTTIGLFILPPLLDPKPTFRPHLVEFSIKKSPPIAHMRHFTLIFQPQSHHTPQPHSTSYIKQVVCCFSTPSMYLTLALEKESKDTPQLYDRFSPPEPTCATMNLGFWLLRRVKSDLEGRVKPKCVCEAALRAESGAYEIAAITQYPTRTTLLDCNNRRTLEVCINPTCNRSKFTFSHCEEQRVVSWHLKTWLSDLNVSLFAWETSRNTPQMVSLEDNYVDLMMGKMKSWDNVAKDDLEELFGKRRTYVGIYAETSFKTPQIHRRGDV</sequence>
<dbReference type="Proteomes" id="UP000799755">
    <property type="component" value="Unassembled WGS sequence"/>
</dbReference>
<keyword evidence="2" id="KW-1185">Reference proteome</keyword>
<evidence type="ECO:0000313" key="2">
    <source>
        <dbReference type="Proteomes" id="UP000799755"/>
    </source>
</evidence>
<reference evidence="1" key="1">
    <citation type="journal article" date="2020" name="Stud. Mycol.">
        <title>101 Dothideomycetes genomes: a test case for predicting lifestyles and emergence of pathogens.</title>
        <authorList>
            <person name="Haridas S."/>
            <person name="Albert R."/>
            <person name="Binder M."/>
            <person name="Bloem J."/>
            <person name="Labutti K."/>
            <person name="Salamov A."/>
            <person name="Andreopoulos B."/>
            <person name="Baker S."/>
            <person name="Barry K."/>
            <person name="Bills G."/>
            <person name="Bluhm B."/>
            <person name="Cannon C."/>
            <person name="Castanera R."/>
            <person name="Culley D."/>
            <person name="Daum C."/>
            <person name="Ezra D."/>
            <person name="Gonzalez J."/>
            <person name="Henrissat B."/>
            <person name="Kuo A."/>
            <person name="Liang C."/>
            <person name="Lipzen A."/>
            <person name="Lutzoni F."/>
            <person name="Magnuson J."/>
            <person name="Mondo S."/>
            <person name="Nolan M."/>
            <person name="Ohm R."/>
            <person name="Pangilinan J."/>
            <person name="Park H.-J."/>
            <person name="Ramirez L."/>
            <person name="Alfaro M."/>
            <person name="Sun H."/>
            <person name="Tritt A."/>
            <person name="Yoshinaga Y."/>
            <person name="Zwiers L.-H."/>
            <person name="Turgeon B."/>
            <person name="Goodwin S."/>
            <person name="Spatafora J."/>
            <person name="Crous P."/>
            <person name="Grigoriev I."/>
        </authorList>
    </citation>
    <scope>NUCLEOTIDE SEQUENCE</scope>
    <source>
        <strain evidence="1">ATCC 200398</strain>
    </source>
</reference>
<protein>
    <submittedName>
        <fullName evidence="1">Uncharacterized protein</fullName>
    </submittedName>
</protein>
<comment type="caution">
    <text evidence="1">The sequence shown here is derived from an EMBL/GenBank/DDBJ whole genome shotgun (WGS) entry which is preliminary data.</text>
</comment>
<evidence type="ECO:0000313" key="1">
    <source>
        <dbReference type="EMBL" id="KAF2464099.1"/>
    </source>
</evidence>
<dbReference type="EMBL" id="MU003540">
    <property type="protein sequence ID" value="KAF2464099.1"/>
    <property type="molecule type" value="Genomic_DNA"/>
</dbReference>
<organism evidence="1 2">
    <name type="scientific">Lindgomyces ingoldianus</name>
    <dbReference type="NCBI Taxonomy" id="673940"/>
    <lineage>
        <taxon>Eukaryota</taxon>
        <taxon>Fungi</taxon>
        <taxon>Dikarya</taxon>
        <taxon>Ascomycota</taxon>
        <taxon>Pezizomycotina</taxon>
        <taxon>Dothideomycetes</taxon>
        <taxon>Pleosporomycetidae</taxon>
        <taxon>Pleosporales</taxon>
        <taxon>Lindgomycetaceae</taxon>
        <taxon>Lindgomyces</taxon>
    </lineage>
</organism>
<name>A0ACB6QAN8_9PLEO</name>
<gene>
    <name evidence="1" type="ORF">BDR25DRAFT_396885</name>
</gene>
<accession>A0ACB6QAN8</accession>
<proteinExistence type="predicted"/>